<dbReference type="Proteomes" id="UP000008947">
    <property type="component" value="Unassembled WGS sequence"/>
</dbReference>
<keyword evidence="1" id="KW-0067">ATP-binding</keyword>
<name>J0Q748_9HYPH</name>
<keyword evidence="4" id="KW-1185">Reference proteome</keyword>
<reference evidence="3 4" key="1">
    <citation type="submission" date="2012-03" db="EMBL/GenBank/DDBJ databases">
        <title>The Genome Sequence of Bartonella washoensis Sb944nv.</title>
        <authorList>
            <consortium name="The Broad Institute Genome Sequencing Platform"/>
            <consortium name="The Broad Institute Genome Sequencing Center for Infectious Disease"/>
            <person name="Feldgarden M."/>
            <person name="Kirby J."/>
            <person name="Kosoy M."/>
            <person name="Birtles R."/>
            <person name="Probert W.S."/>
            <person name="Chiaraviglio L."/>
            <person name="Young S.K."/>
            <person name="Zeng Q."/>
            <person name="Gargeya S."/>
            <person name="Fitzgerald M."/>
            <person name="Haas B."/>
            <person name="Abouelleil A."/>
            <person name="Alvarado L."/>
            <person name="Arachchi H.M."/>
            <person name="Berlin A."/>
            <person name="Chapman S.B."/>
            <person name="Gearin G."/>
            <person name="Goldberg J."/>
            <person name="Griggs A."/>
            <person name="Gujja S."/>
            <person name="Hansen M."/>
            <person name="Heiman D."/>
            <person name="Howarth C."/>
            <person name="Larimer J."/>
            <person name="Lui A."/>
            <person name="MacDonald P.J.P."/>
            <person name="McCowen C."/>
            <person name="Montmayeur A."/>
            <person name="Murphy C."/>
            <person name="Neiman D."/>
            <person name="Pearson M."/>
            <person name="Priest M."/>
            <person name="Roberts A."/>
            <person name="Saif S."/>
            <person name="Shea T."/>
            <person name="Sisk P."/>
            <person name="Stolte C."/>
            <person name="Sykes S."/>
            <person name="Wortman J."/>
            <person name="Nusbaum C."/>
            <person name="Birren B."/>
        </authorList>
    </citation>
    <scope>NUCLEOTIDE SEQUENCE [LARGE SCALE GENOMIC DNA]</scope>
    <source>
        <strain evidence="3 4">Sb944nv</strain>
    </source>
</reference>
<feature type="domain" description="ATP-grasp" evidence="2">
    <location>
        <begin position="26"/>
        <end position="90"/>
    </location>
</feature>
<proteinExistence type="predicted"/>
<evidence type="ECO:0000256" key="1">
    <source>
        <dbReference type="PROSITE-ProRule" id="PRU00409"/>
    </source>
</evidence>
<dbReference type="GO" id="GO:0005524">
    <property type="term" value="F:ATP binding"/>
    <property type="evidence" value="ECO:0007669"/>
    <property type="project" value="UniProtKB-UniRule"/>
</dbReference>
<protein>
    <recommendedName>
        <fullName evidence="2">ATP-grasp domain-containing protein</fullName>
    </recommendedName>
</protein>
<gene>
    <name evidence="3" type="ORF">MCQ_01288</name>
</gene>
<dbReference type="InterPro" id="IPR011761">
    <property type="entry name" value="ATP-grasp"/>
</dbReference>
<dbReference type="SUPFAM" id="SSF56059">
    <property type="entry name" value="Glutathione synthetase ATP-binding domain-like"/>
    <property type="match status" value="1"/>
</dbReference>
<dbReference type="AlphaFoldDB" id="J0Q748"/>
<comment type="caution">
    <text evidence="3">The sequence shown here is derived from an EMBL/GenBank/DDBJ whole genome shotgun (WGS) entry which is preliminary data.</text>
</comment>
<dbReference type="GO" id="GO:0046872">
    <property type="term" value="F:metal ion binding"/>
    <property type="evidence" value="ECO:0007669"/>
    <property type="project" value="InterPro"/>
</dbReference>
<evidence type="ECO:0000313" key="3">
    <source>
        <dbReference type="EMBL" id="EJF78454.1"/>
    </source>
</evidence>
<dbReference type="eggNOG" id="COG2232">
    <property type="taxonomic scope" value="Bacteria"/>
</dbReference>
<dbReference type="Gene3D" id="3.30.470.20">
    <property type="entry name" value="ATP-grasp fold, B domain"/>
    <property type="match status" value="1"/>
</dbReference>
<accession>J0Q748</accession>
<sequence>MSDMPDFKELATALPLNKNTLELQGIEEWIKNILAAVSYHDGFAHTEFIVTEEGFEVVEINPRLGGGQIGEALCKAFNTNIYKGFLECALGREPELLQKELIPQTFIGQALIYAKTTGKFQQISLKHAGRKQTTLYPCALQGKEILNLRDQSAYVSILLTTGTISETALLNALSEANKVNLVVEKLKCCVNSSLSKQA</sequence>
<organism evidence="3 4">
    <name type="scientific">Candidatus Bartonella washoeensis Sb944nv</name>
    <dbReference type="NCBI Taxonomy" id="1094563"/>
    <lineage>
        <taxon>Bacteria</taxon>
        <taxon>Pseudomonadati</taxon>
        <taxon>Pseudomonadota</taxon>
        <taxon>Alphaproteobacteria</taxon>
        <taxon>Hyphomicrobiales</taxon>
        <taxon>Bartonellaceae</taxon>
        <taxon>Bartonella</taxon>
    </lineage>
</organism>
<dbReference type="PATRIC" id="fig|1094563.3.peg.1514"/>
<evidence type="ECO:0000313" key="4">
    <source>
        <dbReference type="Proteomes" id="UP000008947"/>
    </source>
</evidence>
<dbReference type="PROSITE" id="PS50975">
    <property type="entry name" value="ATP_GRASP"/>
    <property type="match status" value="1"/>
</dbReference>
<dbReference type="HOGENOM" id="CLU_1375852_0_0_5"/>
<dbReference type="EMBL" id="AILU01000035">
    <property type="protein sequence ID" value="EJF78454.1"/>
    <property type="molecule type" value="Genomic_DNA"/>
</dbReference>
<keyword evidence="1" id="KW-0547">Nucleotide-binding</keyword>
<evidence type="ECO:0000259" key="2">
    <source>
        <dbReference type="PROSITE" id="PS50975"/>
    </source>
</evidence>